<accession>A0A0P8W512</accession>
<organism evidence="1 2">
    <name type="scientific">Oxobacter pfennigii</name>
    <dbReference type="NCBI Taxonomy" id="36849"/>
    <lineage>
        <taxon>Bacteria</taxon>
        <taxon>Bacillati</taxon>
        <taxon>Bacillota</taxon>
        <taxon>Clostridia</taxon>
        <taxon>Eubacteriales</taxon>
        <taxon>Clostridiaceae</taxon>
        <taxon>Oxobacter</taxon>
    </lineage>
</organism>
<comment type="caution">
    <text evidence="1">The sequence shown here is derived from an EMBL/GenBank/DDBJ whole genome shotgun (WGS) entry which is preliminary data.</text>
</comment>
<reference evidence="1 2" key="1">
    <citation type="submission" date="2015-09" db="EMBL/GenBank/DDBJ databases">
        <title>Genome sequence of Oxobacter pfennigii DSM 3222.</title>
        <authorList>
            <person name="Poehlein A."/>
            <person name="Bengelsdorf F.R."/>
            <person name="Schiel-Bengelsdorf B."/>
            <person name="Duerre P."/>
            <person name="Daniel R."/>
        </authorList>
    </citation>
    <scope>NUCLEOTIDE SEQUENCE [LARGE SCALE GENOMIC DNA]</scope>
    <source>
        <strain evidence="1 2">DSM 3222</strain>
    </source>
</reference>
<dbReference type="Proteomes" id="UP000050326">
    <property type="component" value="Unassembled WGS sequence"/>
</dbReference>
<evidence type="ECO:0008006" key="3">
    <source>
        <dbReference type="Google" id="ProtNLM"/>
    </source>
</evidence>
<dbReference type="STRING" id="36849.OXPF_38370"/>
<protein>
    <recommendedName>
        <fullName evidence="3">DUF1573 domain-containing protein</fullName>
    </recommendedName>
</protein>
<dbReference type="AlphaFoldDB" id="A0A0P8W512"/>
<evidence type="ECO:0000313" key="1">
    <source>
        <dbReference type="EMBL" id="KPU42660.1"/>
    </source>
</evidence>
<evidence type="ECO:0000313" key="2">
    <source>
        <dbReference type="Proteomes" id="UP000050326"/>
    </source>
</evidence>
<dbReference type="OrthoDB" id="2988649at2"/>
<gene>
    <name evidence="1" type="ORF">OXPF_38370</name>
</gene>
<name>A0A0P8W512_9CLOT</name>
<sequence>MKDVIIDDFQNIVSESLIRHKSIMDVLSKLQESGARINRALSKSITSCGCIEIKAKKQEFPAEIPEDMTLDDFNKCMSNHIDGALCEKCREVLEKEIGSNLYYVASLCNVLDINMYDVILKEYSKLMMLGRYNLR</sequence>
<proteinExistence type="predicted"/>
<dbReference type="EMBL" id="LKET01000062">
    <property type="protein sequence ID" value="KPU42660.1"/>
    <property type="molecule type" value="Genomic_DNA"/>
</dbReference>
<dbReference type="RefSeq" id="WP_054876798.1">
    <property type="nucleotide sequence ID" value="NZ_LKET01000062.1"/>
</dbReference>
<keyword evidence="2" id="KW-1185">Reference proteome</keyword>